<evidence type="ECO:0000313" key="2">
    <source>
        <dbReference type="EMBL" id="ACJ30315.1"/>
    </source>
</evidence>
<dbReference type="STRING" id="225849.swp_3625"/>
<proteinExistence type="predicted"/>
<name>B8CS25_SHEPW</name>
<keyword evidence="3" id="KW-1185">Reference proteome</keyword>
<dbReference type="eggNOG" id="ENOG5033KTF">
    <property type="taxonomic scope" value="Bacteria"/>
</dbReference>
<dbReference type="AlphaFoldDB" id="B8CS25"/>
<protein>
    <submittedName>
        <fullName evidence="2">Uncharacterized protein</fullName>
    </submittedName>
</protein>
<organism evidence="2 3">
    <name type="scientific">Shewanella piezotolerans (strain WP3 / JCM 13877)</name>
    <dbReference type="NCBI Taxonomy" id="225849"/>
    <lineage>
        <taxon>Bacteria</taxon>
        <taxon>Pseudomonadati</taxon>
        <taxon>Pseudomonadota</taxon>
        <taxon>Gammaproteobacteria</taxon>
        <taxon>Alteromonadales</taxon>
        <taxon>Shewanellaceae</taxon>
        <taxon>Shewanella</taxon>
    </lineage>
</organism>
<dbReference type="EMBL" id="CP000472">
    <property type="protein sequence ID" value="ACJ30315.1"/>
    <property type="molecule type" value="Genomic_DNA"/>
</dbReference>
<dbReference type="KEGG" id="swp:swp_3625"/>
<dbReference type="HOGENOM" id="CLU_801409_0_0_6"/>
<evidence type="ECO:0000313" key="3">
    <source>
        <dbReference type="Proteomes" id="UP000000753"/>
    </source>
</evidence>
<keyword evidence="1" id="KW-0472">Membrane</keyword>
<keyword evidence="1" id="KW-0812">Transmembrane</keyword>
<reference evidence="2 3" key="1">
    <citation type="journal article" date="2008" name="PLoS ONE">
        <title>Environmental adaptation: genomic analysis of the piezotolerant and psychrotolerant deep-sea iron reducing bacterium Shewanella piezotolerans WP3.</title>
        <authorList>
            <person name="Wang F."/>
            <person name="Wang J."/>
            <person name="Jian H."/>
            <person name="Zhang B."/>
            <person name="Li S."/>
            <person name="Wang F."/>
            <person name="Zeng X."/>
            <person name="Gao L."/>
            <person name="Bartlett D.H."/>
            <person name="Yu J."/>
            <person name="Hu S."/>
            <person name="Xiao X."/>
        </authorList>
    </citation>
    <scope>NUCLEOTIDE SEQUENCE [LARGE SCALE GENOMIC DNA]</scope>
    <source>
        <strain evidence="3">WP3 / JCM 13877</strain>
    </source>
</reference>
<dbReference type="OrthoDB" id="6400940at2"/>
<keyword evidence="1" id="KW-1133">Transmembrane helix</keyword>
<gene>
    <name evidence="2" type="ordered locus">swp_3625</name>
</gene>
<dbReference type="Proteomes" id="UP000000753">
    <property type="component" value="Chromosome"/>
</dbReference>
<feature type="transmembrane region" description="Helical" evidence="1">
    <location>
        <begin position="7"/>
        <end position="27"/>
    </location>
</feature>
<dbReference type="RefSeq" id="WP_020913661.1">
    <property type="nucleotide sequence ID" value="NC_011566.1"/>
</dbReference>
<sequence length="347" mass="38019">MNNKLSFSTLAAAGLCLVASVGFYYFYQTEETVVSSKLDVQSANTDDLAARQAKVATSRAITKKVATLAVIEPSAAPQQAETSGLKSFDEDWCSAGRELSEEDNRLAQSQQADWDEYQGVGKVKPGYAMSDSDERYPGNSFVASYQELPKQELRALAVAGDKWAMVAYIQERHGDTKLKIDIAKQLLVMGATHHALQYIVTRSMIAAKTTDSKEATKQAATALSYALWGVEHYSTKGLLAYFALGSGSFFGDYTKPDVLLQHAGVSVQQQYDALSAWVEEEREKLGINTQQPPKAAIRDFAVSVAHYRYKYPESIELIGGLAITESDRFNNTPCVNEGLAGFIESSR</sequence>
<evidence type="ECO:0000256" key="1">
    <source>
        <dbReference type="SAM" id="Phobius"/>
    </source>
</evidence>
<accession>B8CS25</accession>